<proteinExistence type="predicted"/>
<organism evidence="2 3">
    <name type="scientific">Halosolutus amylolyticus</name>
    <dbReference type="NCBI Taxonomy" id="2932267"/>
    <lineage>
        <taxon>Archaea</taxon>
        <taxon>Methanobacteriati</taxon>
        <taxon>Methanobacteriota</taxon>
        <taxon>Stenosarchaea group</taxon>
        <taxon>Halobacteria</taxon>
        <taxon>Halobacteriales</taxon>
        <taxon>Natrialbaceae</taxon>
        <taxon>Halosolutus</taxon>
    </lineage>
</organism>
<sequence>MSSDAPIGGRSTRESPTTVPAECYDALRNPRRLRILEILGSHGARLGLAELTSELLARESRDLANGQARHDVRVSLVHNHLPRLAEYDVVDWDVDTGAELVDSFPIEPAELSTLLEHTDRGNGAAILETVVHPVRLPLCSILADNDRPLSLDELAAELADQDVVADADRARIELHHSHLPALEDASLLEYDADSRLVSETDYSLPTLV</sequence>
<evidence type="ECO:0000259" key="1">
    <source>
        <dbReference type="Pfam" id="PF24035"/>
    </source>
</evidence>
<comment type="caution">
    <text evidence="2">The sequence shown here is derived from an EMBL/GenBank/DDBJ whole genome shotgun (WGS) entry which is preliminary data.</text>
</comment>
<name>A0ABD5PUH5_9EURY</name>
<feature type="domain" description="DUF7344" evidence="1">
    <location>
        <begin position="139"/>
        <end position="197"/>
    </location>
</feature>
<dbReference type="Pfam" id="PF24035">
    <property type="entry name" value="DUF7344"/>
    <property type="match status" value="2"/>
</dbReference>
<dbReference type="Gene3D" id="1.10.10.10">
    <property type="entry name" value="Winged helix-like DNA-binding domain superfamily/Winged helix DNA-binding domain"/>
    <property type="match status" value="2"/>
</dbReference>
<gene>
    <name evidence="2" type="ORF">ACFO5R_18645</name>
</gene>
<protein>
    <submittedName>
        <fullName evidence="2">ArsR family transcriptional regulator</fullName>
    </submittedName>
</protein>
<keyword evidence="3" id="KW-1185">Reference proteome</keyword>
<dbReference type="InterPro" id="IPR055768">
    <property type="entry name" value="DUF7344"/>
</dbReference>
<evidence type="ECO:0000313" key="3">
    <source>
        <dbReference type="Proteomes" id="UP001595898"/>
    </source>
</evidence>
<evidence type="ECO:0000313" key="2">
    <source>
        <dbReference type="EMBL" id="MFC4543950.1"/>
    </source>
</evidence>
<dbReference type="InterPro" id="IPR036388">
    <property type="entry name" value="WH-like_DNA-bd_sf"/>
</dbReference>
<reference evidence="2 3" key="1">
    <citation type="journal article" date="2019" name="Int. J. Syst. Evol. Microbiol.">
        <title>The Global Catalogue of Microorganisms (GCM) 10K type strain sequencing project: providing services to taxonomists for standard genome sequencing and annotation.</title>
        <authorList>
            <consortium name="The Broad Institute Genomics Platform"/>
            <consortium name="The Broad Institute Genome Sequencing Center for Infectious Disease"/>
            <person name="Wu L."/>
            <person name="Ma J."/>
        </authorList>
    </citation>
    <scope>NUCLEOTIDE SEQUENCE [LARGE SCALE GENOMIC DNA]</scope>
    <source>
        <strain evidence="2 3">WLHS5</strain>
    </source>
</reference>
<feature type="domain" description="DUF7344" evidence="1">
    <location>
        <begin position="24"/>
        <end position="97"/>
    </location>
</feature>
<dbReference type="Proteomes" id="UP001595898">
    <property type="component" value="Unassembled WGS sequence"/>
</dbReference>
<accession>A0ABD5PUH5</accession>
<dbReference type="EMBL" id="JBHSFA010000009">
    <property type="protein sequence ID" value="MFC4543950.1"/>
    <property type="molecule type" value="Genomic_DNA"/>
</dbReference>
<dbReference type="AlphaFoldDB" id="A0ABD5PUH5"/>
<dbReference type="RefSeq" id="WP_250142026.1">
    <property type="nucleotide sequence ID" value="NZ_JALIQP010000005.1"/>
</dbReference>